<accession>A0A8T2PI39</accession>
<keyword evidence="3" id="KW-1185">Reference proteome</keyword>
<dbReference type="EMBL" id="JAFBMS010000011">
    <property type="protein sequence ID" value="KAG9348487.1"/>
    <property type="molecule type" value="Genomic_DNA"/>
</dbReference>
<dbReference type="AlphaFoldDB" id="A0A8T2PI39"/>
<proteinExistence type="predicted"/>
<name>A0A8T2PI39_9TELE</name>
<feature type="region of interest" description="Disordered" evidence="1">
    <location>
        <begin position="1"/>
        <end position="29"/>
    </location>
</feature>
<organism evidence="2 3">
    <name type="scientific">Albula glossodonta</name>
    <name type="common">roundjaw bonefish</name>
    <dbReference type="NCBI Taxonomy" id="121402"/>
    <lineage>
        <taxon>Eukaryota</taxon>
        <taxon>Metazoa</taxon>
        <taxon>Chordata</taxon>
        <taxon>Craniata</taxon>
        <taxon>Vertebrata</taxon>
        <taxon>Euteleostomi</taxon>
        <taxon>Actinopterygii</taxon>
        <taxon>Neopterygii</taxon>
        <taxon>Teleostei</taxon>
        <taxon>Albuliformes</taxon>
        <taxon>Albulidae</taxon>
        <taxon>Albula</taxon>
    </lineage>
</organism>
<evidence type="ECO:0000313" key="2">
    <source>
        <dbReference type="EMBL" id="KAG9348487.1"/>
    </source>
</evidence>
<evidence type="ECO:0000256" key="1">
    <source>
        <dbReference type="SAM" id="MobiDB-lite"/>
    </source>
</evidence>
<sequence>MFPALTHSCTVPPQPHALSAHPPTPPLSSHPLLARPRVFLLLFTQVSPSAHSSQARANEGSSSVGGEGSSFVSEAGGGEGAVQVGMKVNLFVSNEVNFVKGPA</sequence>
<evidence type="ECO:0000313" key="3">
    <source>
        <dbReference type="Proteomes" id="UP000824540"/>
    </source>
</evidence>
<comment type="caution">
    <text evidence="2">The sequence shown here is derived from an EMBL/GenBank/DDBJ whole genome shotgun (WGS) entry which is preliminary data.</text>
</comment>
<reference evidence="2" key="1">
    <citation type="thesis" date="2021" institute="BYU ScholarsArchive" country="Provo, UT, USA">
        <title>Applications of and Algorithms for Genome Assembly and Genomic Analyses with an Emphasis on Marine Teleosts.</title>
        <authorList>
            <person name="Pickett B.D."/>
        </authorList>
    </citation>
    <scope>NUCLEOTIDE SEQUENCE</scope>
    <source>
        <strain evidence="2">HI-2016</strain>
    </source>
</reference>
<gene>
    <name evidence="2" type="ORF">JZ751_002223</name>
</gene>
<protein>
    <submittedName>
        <fullName evidence="2">Uncharacterized protein</fullName>
    </submittedName>
</protein>
<dbReference type="Proteomes" id="UP000824540">
    <property type="component" value="Unassembled WGS sequence"/>
</dbReference>
<feature type="region of interest" description="Disordered" evidence="1">
    <location>
        <begin position="49"/>
        <end position="77"/>
    </location>
</feature>